<dbReference type="Proteomes" id="UP000481852">
    <property type="component" value="Unassembled WGS sequence"/>
</dbReference>
<keyword evidence="3" id="KW-1185">Reference proteome</keyword>
<evidence type="ECO:0000259" key="1">
    <source>
        <dbReference type="PROSITE" id="PS50943"/>
    </source>
</evidence>
<name>A0A6L5X2L9_9FIRM</name>
<feature type="domain" description="HTH cro/C1-type" evidence="1">
    <location>
        <begin position="10"/>
        <end position="64"/>
    </location>
</feature>
<dbReference type="EMBL" id="VULZ01000001">
    <property type="protein sequence ID" value="MSS13673.1"/>
    <property type="molecule type" value="Genomic_DNA"/>
</dbReference>
<dbReference type="InterPro" id="IPR010982">
    <property type="entry name" value="Lambda_DNA-bd_dom_sf"/>
</dbReference>
<dbReference type="SMART" id="SM00530">
    <property type="entry name" value="HTH_XRE"/>
    <property type="match status" value="1"/>
</dbReference>
<dbReference type="InterPro" id="IPR001387">
    <property type="entry name" value="Cro/C1-type_HTH"/>
</dbReference>
<reference evidence="2 3" key="1">
    <citation type="submission" date="2019-08" db="EMBL/GenBank/DDBJ databases">
        <title>In-depth cultivation of the pig gut microbiome towards novel bacterial diversity and tailored functional studies.</title>
        <authorList>
            <person name="Wylensek D."/>
            <person name="Hitch T.C.A."/>
            <person name="Clavel T."/>
        </authorList>
    </citation>
    <scope>NUCLEOTIDE SEQUENCE [LARGE SCALE GENOMIC DNA]</scope>
    <source>
        <strain evidence="2 3">Oil+RF-744-WCA-WT-11</strain>
    </source>
</reference>
<dbReference type="Gene3D" id="1.10.260.40">
    <property type="entry name" value="lambda repressor-like DNA-binding domains"/>
    <property type="match status" value="1"/>
</dbReference>
<dbReference type="PROSITE" id="PS50943">
    <property type="entry name" value="HTH_CROC1"/>
    <property type="match status" value="1"/>
</dbReference>
<sequence length="73" mass="8021">MNENITGKRINELLREKGMTQRQLAEKVMTTEVSMSRFVSGARVPNGPILANIANVLGVTTDYLLGKTDKKDG</sequence>
<dbReference type="CDD" id="cd00093">
    <property type="entry name" value="HTH_XRE"/>
    <property type="match status" value="1"/>
</dbReference>
<organism evidence="2 3">
    <name type="scientific">Porcincola intestinalis</name>
    <dbReference type="NCBI Taxonomy" id="2606632"/>
    <lineage>
        <taxon>Bacteria</taxon>
        <taxon>Bacillati</taxon>
        <taxon>Bacillota</taxon>
        <taxon>Clostridia</taxon>
        <taxon>Lachnospirales</taxon>
        <taxon>Lachnospiraceae</taxon>
        <taxon>Porcincola</taxon>
    </lineage>
</organism>
<dbReference type="Pfam" id="PF01381">
    <property type="entry name" value="HTH_3"/>
    <property type="match status" value="1"/>
</dbReference>
<accession>A0A6L5X2L9</accession>
<evidence type="ECO:0000313" key="2">
    <source>
        <dbReference type="EMBL" id="MSS13673.1"/>
    </source>
</evidence>
<comment type="caution">
    <text evidence="2">The sequence shown here is derived from an EMBL/GenBank/DDBJ whole genome shotgun (WGS) entry which is preliminary data.</text>
</comment>
<dbReference type="RefSeq" id="WP_154521945.1">
    <property type="nucleotide sequence ID" value="NZ_VULZ01000001.1"/>
</dbReference>
<dbReference type="SUPFAM" id="SSF47413">
    <property type="entry name" value="lambda repressor-like DNA-binding domains"/>
    <property type="match status" value="1"/>
</dbReference>
<gene>
    <name evidence="2" type="ORF">FYJ35_01170</name>
</gene>
<dbReference type="GO" id="GO:0003677">
    <property type="term" value="F:DNA binding"/>
    <property type="evidence" value="ECO:0007669"/>
    <property type="project" value="InterPro"/>
</dbReference>
<dbReference type="AlphaFoldDB" id="A0A6L5X2L9"/>
<proteinExistence type="predicted"/>
<evidence type="ECO:0000313" key="3">
    <source>
        <dbReference type="Proteomes" id="UP000481852"/>
    </source>
</evidence>
<protein>
    <submittedName>
        <fullName evidence="2">Helix-turn-helix transcriptional regulator</fullName>
    </submittedName>
</protein>